<dbReference type="Proteomes" id="UP001595993">
    <property type="component" value="Unassembled WGS sequence"/>
</dbReference>
<feature type="transmembrane region" description="Helical" evidence="13">
    <location>
        <begin position="560"/>
        <end position="579"/>
    </location>
</feature>
<comment type="caution">
    <text evidence="15">The sequence shown here is derived from an EMBL/GenBank/DDBJ whole genome shotgun (WGS) entry which is preliminary data.</text>
</comment>
<dbReference type="Gene3D" id="3.90.550.10">
    <property type="entry name" value="Spore Coat Polysaccharide Biosynthesis Protein SpsA, Chain A"/>
    <property type="match status" value="1"/>
</dbReference>
<evidence type="ECO:0000256" key="5">
    <source>
        <dbReference type="ARBA" id="ARBA00022676"/>
    </source>
</evidence>
<dbReference type="InterPro" id="IPR035518">
    <property type="entry name" value="DPG_synthase"/>
</dbReference>
<evidence type="ECO:0000313" key="15">
    <source>
        <dbReference type="EMBL" id="MFC4610644.1"/>
    </source>
</evidence>
<protein>
    <recommendedName>
        <fullName evidence="4">dolichyl-phosphate beta-glucosyltransferase</fullName>
        <ecNumber evidence="4">2.4.1.117</ecNumber>
    </recommendedName>
</protein>
<evidence type="ECO:0000313" key="16">
    <source>
        <dbReference type="Proteomes" id="UP001595993"/>
    </source>
</evidence>
<keyword evidence="10 13" id="KW-1133">Transmembrane helix</keyword>
<name>A0ABV9GDJ5_9ACTN</name>
<evidence type="ECO:0000256" key="2">
    <source>
        <dbReference type="ARBA" id="ARBA00004922"/>
    </source>
</evidence>
<dbReference type="RefSeq" id="WP_381198899.1">
    <property type="nucleotide sequence ID" value="NZ_JBHSFE010000018.1"/>
</dbReference>
<dbReference type="EC" id="2.4.1.117" evidence="4"/>
<evidence type="ECO:0000256" key="1">
    <source>
        <dbReference type="ARBA" id="ARBA00004389"/>
    </source>
</evidence>
<feature type="transmembrane region" description="Helical" evidence="13">
    <location>
        <begin position="636"/>
        <end position="654"/>
    </location>
</feature>
<evidence type="ECO:0000256" key="11">
    <source>
        <dbReference type="ARBA" id="ARBA00023136"/>
    </source>
</evidence>
<dbReference type="PANTHER" id="PTHR10859:SF91">
    <property type="entry name" value="DOLICHYL-PHOSPHATE BETA-GLUCOSYLTRANSFERASE"/>
    <property type="match status" value="1"/>
</dbReference>
<keyword evidence="5 15" id="KW-0328">Glycosyltransferase</keyword>
<dbReference type="Pfam" id="PF00535">
    <property type="entry name" value="Glycos_transf_2"/>
    <property type="match status" value="1"/>
</dbReference>
<feature type="transmembrane region" description="Helical" evidence="13">
    <location>
        <begin position="335"/>
        <end position="356"/>
    </location>
</feature>
<dbReference type="SUPFAM" id="SSF53448">
    <property type="entry name" value="Nucleotide-diphospho-sugar transferases"/>
    <property type="match status" value="1"/>
</dbReference>
<dbReference type="GO" id="GO:0004581">
    <property type="term" value="F:dolichyl-phosphate beta-glucosyltransferase activity"/>
    <property type="evidence" value="ECO:0007669"/>
    <property type="project" value="UniProtKB-EC"/>
</dbReference>
<sequence>MSVDLSVVVPAYNEEDRLGPTLDAICAHLRGEPGRWGEWELIVVDDGSTDGTAKIAKDASAEEPRIQIVSGDGNHGKGSALRLGVLASYGRRVLITDADLATPIEELDRLDKQLAAEDSAAAIGSRAHPDSRIEVHQRRSREWLGRMGNRLIRAVAVPGIHDTQCGFKLFDGDKARAAFADSRLDGWGIDVEILRFFRREGWPVTEVPVRWSHQAGSKVRPLDYGRVLLELVRLRARAVRPVDILVTGLFLLASVLLYKGLWADLDRGYLADAGSDQNQWEWFFAVTADNVAHLRNPLFTTLQGYPDGVNLMANTVMLGLSVPLTPLTLLFGPTVTWALVLTLGLTATATAWYWLIARRLTTNRWAAAIGGAFAAFAPPMISHGNAHPNFLVLFMIPVIVDRALRLCEGRNVVRDGVLLGLFATYQIFLGEEPLLLAAMGMLLFALSYGLVRRDVARAATRPLLRGLAVAAAVCLPLVAFPLGWQFFGPQSYTSVLHGDNMGNSPLAFLEFAGRSLMGSDEGADPLAFNRTEQNAFYGWPLVALAAAIVVRLWRVALVKALAFTGVAAAFLSLGPKFRIPYTDIVLTGPWRALAHQPLFESVIESRVALICAPVLGVLIALAVDRLLVTRERVHRAVGLAAVAAALVPVLPTPYPVRERAEIPAFVTEGMYSAYLSEGESVVTVPLPSPGSAEALHWQSATGLGFPVAGGYFNGPWGPDRMGIYGATPRHTSNLLNDVRGSGRVPVIGPNWQAQARGDLAAWRAGVVVLAPQYNDAALYATVEKLLGQPGKRVGGVWVWDVGAERMRG</sequence>
<keyword evidence="7 13" id="KW-0812">Transmembrane</keyword>
<comment type="similarity">
    <text evidence="3">Belongs to the glycosyltransferase 2 family.</text>
</comment>
<keyword evidence="8" id="KW-0256">Endoplasmic reticulum</keyword>
<evidence type="ECO:0000256" key="10">
    <source>
        <dbReference type="ARBA" id="ARBA00022989"/>
    </source>
</evidence>
<keyword evidence="9" id="KW-0735">Signal-anchor</keyword>
<evidence type="ECO:0000256" key="8">
    <source>
        <dbReference type="ARBA" id="ARBA00022824"/>
    </source>
</evidence>
<feature type="transmembrane region" description="Helical" evidence="13">
    <location>
        <begin position="536"/>
        <end position="553"/>
    </location>
</feature>
<comment type="catalytic activity">
    <reaction evidence="12">
        <text>a di-trans,poly-cis-dolichyl phosphate + UDP-alpha-D-glucose = a di-trans,poly-cis-dolichyl beta-D-glucosyl phosphate + UDP</text>
        <dbReference type="Rhea" id="RHEA:15401"/>
        <dbReference type="Rhea" id="RHEA-COMP:19498"/>
        <dbReference type="Rhea" id="RHEA-COMP:19502"/>
        <dbReference type="ChEBI" id="CHEBI:57525"/>
        <dbReference type="ChEBI" id="CHEBI:57683"/>
        <dbReference type="ChEBI" id="CHEBI:58223"/>
        <dbReference type="ChEBI" id="CHEBI:58885"/>
        <dbReference type="EC" id="2.4.1.117"/>
    </reaction>
    <physiologicalReaction direction="left-to-right" evidence="12">
        <dbReference type="Rhea" id="RHEA:15402"/>
    </physiologicalReaction>
</comment>
<feature type="transmembrane region" description="Helical" evidence="13">
    <location>
        <begin position="463"/>
        <end position="487"/>
    </location>
</feature>
<evidence type="ECO:0000256" key="6">
    <source>
        <dbReference type="ARBA" id="ARBA00022679"/>
    </source>
</evidence>
<evidence type="ECO:0000256" key="7">
    <source>
        <dbReference type="ARBA" id="ARBA00022692"/>
    </source>
</evidence>
<feature type="transmembrane region" description="Helical" evidence="13">
    <location>
        <begin position="434"/>
        <end position="451"/>
    </location>
</feature>
<dbReference type="EMBL" id="JBHSFE010000018">
    <property type="protein sequence ID" value="MFC4610644.1"/>
    <property type="molecule type" value="Genomic_DNA"/>
</dbReference>
<proteinExistence type="inferred from homology"/>
<keyword evidence="11 13" id="KW-0472">Membrane</keyword>
<evidence type="ECO:0000256" key="13">
    <source>
        <dbReference type="SAM" id="Phobius"/>
    </source>
</evidence>
<gene>
    <name evidence="15" type="ORF">ACFO9E_23015</name>
</gene>
<feature type="transmembrane region" description="Helical" evidence="13">
    <location>
        <begin position="607"/>
        <end position="624"/>
    </location>
</feature>
<evidence type="ECO:0000256" key="12">
    <source>
        <dbReference type="ARBA" id="ARBA00045097"/>
    </source>
</evidence>
<feature type="domain" description="Glycosyltransferase 2-like" evidence="14">
    <location>
        <begin position="6"/>
        <end position="171"/>
    </location>
</feature>
<comment type="pathway">
    <text evidence="2">Protein modification; protein glycosylation.</text>
</comment>
<evidence type="ECO:0000259" key="14">
    <source>
        <dbReference type="Pfam" id="PF00535"/>
    </source>
</evidence>
<organism evidence="15 16">
    <name type="scientific">Streptomyces maoxianensis</name>
    <dbReference type="NCBI Taxonomy" id="1459942"/>
    <lineage>
        <taxon>Bacteria</taxon>
        <taxon>Bacillati</taxon>
        <taxon>Actinomycetota</taxon>
        <taxon>Actinomycetes</taxon>
        <taxon>Kitasatosporales</taxon>
        <taxon>Streptomycetaceae</taxon>
        <taxon>Streptomyces</taxon>
    </lineage>
</organism>
<evidence type="ECO:0000256" key="3">
    <source>
        <dbReference type="ARBA" id="ARBA00006739"/>
    </source>
</evidence>
<feature type="transmembrane region" description="Helical" evidence="13">
    <location>
        <begin position="363"/>
        <end position="381"/>
    </location>
</feature>
<evidence type="ECO:0000256" key="9">
    <source>
        <dbReference type="ARBA" id="ARBA00022968"/>
    </source>
</evidence>
<dbReference type="CDD" id="cd04188">
    <property type="entry name" value="DPG_synthase"/>
    <property type="match status" value="1"/>
</dbReference>
<keyword evidence="16" id="KW-1185">Reference proteome</keyword>
<evidence type="ECO:0000256" key="4">
    <source>
        <dbReference type="ARBA" id="ARBA00012583"/>
    </source>
</evidence>
<accession>A0ABV9GDJ5</accession>
<reference evidence="16" key="1">
    <citation type="journal article" date="2019" name="Int. J. Syst. Evol. Microbiol.">
        <title>The Global Catalogue of Microorganisms (GCM) 10K type strain sequencing project: providing services to taxonomists for standard genome sequencing and annotation.</title>
        <authorList>
            <consortium name="The Broad Institute Genomics Platform"/>
            <consortium name="The Broad Institute Genome Sequencing Center for Infectious Disease"/>
            <person name="Wu L."/>
            <person name="Ma J."/>
        </authorList>
    </citation>
    <scope>NUCLEOTIDE SEQUENCE [LARGE SCALE GENOMIC DNA]</scope>
    <source>
        <strain evidence="16">CGMCC 4.7139</strain>
    </source>
</reference>
<dbReference type="InterPro" id="IPR029044">
    <property type="entry name" value="Nucleotide-diphossugar_trans"/>
</dbReference>
<dbReference type="InterPro" id="IPR001173">
    <property type="entry name" value="Glyco_trans_2-like"/>
</dbReference>
<keyword evidence="6 15" id="KW-0808">Transferase</keyword>
<comment type="subcellular location">
    <subcellularLocation>
        <location evidence="1">Endoplasmic reticulum membrane</location>
        <topology evidence="1">Single-pass membrane protein</topology>
    </subcellularLocation>
</comment>
<dbReference type="PANTHER" id="PTHR10859">
    <property type="entry name" value="GLYCOSYL TRANSFERASE"/>
    <property type="match status" value="1"/>
</dbReference>